<reference evidence="3" key="1">
    <citation type="journal article" date="2021" name="PeerJ">
        <title>Extensive microbial diversity within the chicken gut microbiome revealed by metagenomics and culture.</title>
        <authorList>
            <person name="Gilroy R."/>
            <person name="Ravi A."/>
            <person name="Getino M."/>
            <person name="Pursley I."/>
            <person name="Horton D.L."/>
            <person name="Alikhan N.F."/>
            <person name="Baker D."/>
            <person name="Gharbi K."/>
            <person name="Hall N."/>
            <person name="Watson M."/>
            <person name="Adriaenssens E.M."/>
            <person name="Foster-Nyarko E."/>
            <person name="Jarju S."/>
            <person name="Secka A."/>
            <person name="Antonio M."/>
            <person name="Oren A."/>
            <person name="Chaudhuri R.R."/>
            <person name="La Ragione R."/>
            <person name="Hildebrand F."/>
            <person name="Pallen M.J."/>
        </authorList>
    </citation>
    <scope>NUCLEOTIDE SEQUENCE</scope>
    <source>
        <strain evidence="3">ChiHjej13B12-4958</strain>
    </source>
</reference>
<dbReference type="InterPro" id="IPR051678">
    <property type="entry name" value="AGP_Transferase"/>
</dbReference>
<sequence length="342" mass="35976">MSSGHMGGSDGGSGADEGGGADAVIARVRAGFPSLSWSSVSVPPQGMDHEVVVLHDGADAGADLVARLPRTDAYRDQAPVEAEVLELLAGQVMSSDVAPVQDVPSVRLPVPALTTADGSVTLQGHIAGEPLDAQVYSTLGAGRQDTVTRQVAGLMRLLHGVDVMSPPVSNVVSWWSAEGRVNTTSPRALPAKAALVRSRASELLPGRIAAADLGIVESIVQDVEVLLSSQLSASDGRLIHSDLYDSHLLWDGASLGVIDFSDMNIGDPALDYAHLFALDPALPRRVAELAGDLVGDLLERAWTYARWDAVFLLLDHLRTGHTPASVAWEGFDRARSVTPPTR</sequence>
<dbReference type="AlphaFoldDB" id="A0A9D2TPL5"/>
<protein>
    <submittedName>
        <fullName evidence="3">Aminoglycoside phosphotransferase family protein</fullName>
    </submittedName>
</protein>
<dbReference type="InterPro" id="IPR002575">
    <property type="entry name" value="Aminoglycoside_PTrfase"/>
</dbReference>
<dbReference type="SUPFAM" id="SSF56112">
    <property type="entry name" value="Protein kinase-like (PK-like)"/>
    <property type="match status" value="1"/>
</dbReference>
<evidence type="ECO:0000259" key="2">
    <source>
        <dbReference type="Pfam" id="PF01636"/>
    </source>
</evidence>
<evidence type="ECO:0000313" key="4">
    <source>
        <dbReference type="Proteomes" id="UP000823858"/>
    </source>
</evidence>
<dbReference type="Pfam" id="PF01636">
    <property type="entry name" value="APH"/>
    <property type="match status" value="1"/>
</dbReference>
<dbReference type="Proteomes" id="UP000823858">
    <property type="component" value="Unassembled WGS sequence"/>
</dbReference>
<reference evidence="3" key="2">
    <citation type="submission" date="2021-04" db="EMBL/GenBank/DDBJ databases">
        <authorList>
            <person name="Gilroy R."/>
        </authorList>
    </citation>
    <scope>NUCLEOTIDE SEQUENCE</scope>
    <source>
        <strain evidence="3">ChiHjej13B12-4958</strain>
    </source>
</reference>
<accession>A0A9D2TPL5</accession>
<dbReference type="Gene3D" id="3.30.200.20">
    <property type="entry name" value="Phosphorylase Kinase, domain 1"/>
    <property type="match status" value="1"/>
</dbReference>
<comment type="caution">
    <text evidence="3">The sequence shown here is derived from an EMBL/GenBank/DDBJ whole genome shotgun (WGS) entry which is preliminary data.</text>
</comment>
<dbReference type="PANTHER" id="PTHR21310">
    <property type="entry name" value="AMINOGLYCOSIDE PHOSPHOTRANSFERASE-RELATED-RELATED"/>
    <property type="match status" value="1"/>
</dbReference>
<dbReference type="Gene3D" id="3.90.1200.10">
    <property type="match status" value="1"/>
</dbReference>
<feature type="region of interest" description="Disordered" evidence="1">
    <location>
        <begin position="1"/>
        <end position="20"/>
    </location>
</feature>
<feature type="domain" description="Aminoglycoside phosphotransferase" evidence="2">
    <location>
        <begin position="42"/>
        <end position="289"/>
    </location>
</feature>
<proteinExistence type="predicted"/>
<evidence type="ECO:0000313" key="3">
    <source>
        <dbReference type="EMBL" id="HJC84179.1"/>
    </source>
</evidence>
<name>A0A9D2TPL5_9CORY</name>
<dbReference type="EMBL" id="DWVP01000001">
    <property type="protein sequence ID" value="HJC84179.1"/>
    <property type="molecule type" value="Genomic_DNA"/>
</dbReference>
<evidence type="ECO:0000256" key="1">
    <source>
        <dbReference type="SAM" id="MobiDB-lite"/>
    </source>
</evidence>
<organism evidence="3 4">
    <name type="scientific">Candidatus Corynebacterium faecigallinarum</name>
    <dbReference type="NCBI Taxonomy" id="2838528"/>
    <lineage>
        <taxon>Bacteria</taxon>
        <taxon>Bacillati</taxon>
        <taxon>Actinomycetota</taxon>
        <taxon>Actinomycetes</taxon>
        <taxon>Mycobacteriales</taxon>
        <taxon>Corynebacteriaceae</taxon>
        <taxon>Corynebacterium</taxon>
    </lineage>
</organism>
<gene>
    <name evidence="3" type="ORF">H9751_01230</name>
</gene>
<dbReference type="InterPro" id="IPR011009">
    <property type="entry name" value="Kinase-like_dom_sf"/>
</dbReference>